<dbReference type="EMBL" id="UINC01145896">
    <property type="protein sequence ID" value="SVD36303.1"/>
    <property type="molecule type" value="Genomic_DNA"/>
</dbReference>
<name>A0A382UPW3_9ZZZZ</name>
<protein>
    <recommendedName>
        <fullName evidence="1">Band 7 domain-containing protein</fullName>
    </recommendedName>
</protein>
<evidence type="ECO:0000313" key="2">
    <source>
        <dbReference type="EMBL" id="SVD36303.1"/>
    </source>
</evidence>
<evidence type="ECO:0000259" key="1">
    <source>
        <dbReference type="Pfam" id="PF01145"/>
    </source>
</evidence>
<feature type="domain" description="Band 7" evidence="1">
    <location>
        <begin position="7"/>
        <end position="54"/>
    </location>
</feature>
<organism evidence="2">
    <name type="scientific">marine metagenome</name>
    <dbReference type="NCBI Taxonomy" id="408172"/>
    <lineage>
        <taxon>unclassified sequences</taxon>
        <taxon>metagenomes</taxon>
        <taxon>ecological metagenomes</taxon>
    </lineage>
</organism>
<dbReference type="Pfam" id="PF01145">
    <property type="entry name" value="Band_7"/>
    <property type="match status" value="1"/>
</dbReference>
<feature type="non-terminal residue" evidence="2">
    <location>
        <position position="57"/>
    </location>
</feature>
<dbReference type="InterPro" id="IPR001107">
    <property type="entry name" value="Band_7"/>
</dbReference>
<proteinExistence type="predicted"/>
<accession>A0A382UPW3</accession>
<gene>
    <name evidence="2" type="ORF">METZ01_LOCUS389157</name>
</gene>
<sequence length="57" mass="6622">MASGIVVVKQYERLVILKWGRLESVAEPGFRFLIPVIYTGRLVDTREQVDRVPTQKY</sequence>
<reference evidence="2" key="1">
    <citation type="submission" date="2018-05" db="EMBL/GenBank/DDBJ databases">
        <authorList>
            <person name="Lanie J.A."/>
            <person name="Ng W.-L."/>
            <person name="Kazmierczak K.M."/>
            <person name="Andrzejewski T.M."/>
            <person name="Davidsen T.M."/>
            <person name="Wayne K.J."/>
            <person name="Tettelin H."/>
            <person name="Glass J.I."/>
            <person name="Rusch D."/>
            <person name="Podicherti R."/>
            <person name="Tsui H.-C.T."/>
            <person name="Winkler M.E."/>
        </authorList>
    </citation>
    <scope>NUCLEOTIDE SEQUENCE</scope>
</reference>
<dbReference type="AlphaFoldDB" id="A0A382UPW3"/>